<dbReference type="SUPFAM" id="SSF51161">
    <property type="entry name" value="Trimeric LpxA-like enzymes"/>
    <property type="match status" value="1"/>
</dbReference>
<dbReference type="Gene3D" id="2.160.10.10">
    <property type="entry name" value="Hexapeptide repeat proteins"/>
    <property type="match status" value="1"/>
</dbReference>
<dbReference type="CDD" id="cd03360">
    <property type="entry name" value="LbH_AT_putative"/>
    <property type="match status" value="1"/>
</dbReference>
<dbReference type="Gene3D" id="2.40.50.100">
    <property type="match status" value="1"/>
</dbReference>
<evidence type="ECO:0000313" key="4">
    <source>
        <dbReference type="Proteomes" id="UP000552615"/>
    </source>
</evidence>
<name>A0A7Y0A3J6_9FLAO</name>
<evidence type="ECO:0000313" key="3">
    <source>
        <dbReference type="EMBL" id="NML55993.1"/>
    </source>
</evidence>
<feature type="binding site" evidence="2">
    <location>
        <position position="240"/>
    </location>
    <ligand>
        <name>substrate</name>
    </ligand>
</feature>
<comment type="similarity">
    <text evidence="1">Belongs to the transferase hexapeptide repeat family.</text>
</comment>
<dbReference type="RefSeq" id="WP_169229421.1">
    <property type="nucleotide sequence ID" value="NZ_JABBGF010000001.1"/>
</dbReference>
<accession>A0A7Y0A3J6</accession>
<dbReference type="InterPro" id="IPR050179">
    <property type="entry name" value="Trans_hexapeptide_repeat"/>
</dbReference>
<dbReference type="InterPro" id="IPR011053">
    <property type="entry name" value="Single_hybrid_motif"/>
</dbReference>
<gene>
    <name evidence="3" type="ORF">HHL20_01410</name>
</gene>
<dbReference type="PANTHER" id="PTHR43300">
    <property type="entry name" value="ACETYLTRANSFERASE"/>
    <property type="match status" value="1"/>
</dbReference>
<sequence length="384" mass="43263">MNKYFIEQINVSDNEYLVTSILFQNGDKINKGDVIFSYESSKADFDGESDHEGYIYYNPTLALRKNYKIGYLLAVVSENPITDFNNIFTENNSTELESGIHINQDRIITKKAQKLIEENNIDPGVFTEEIVSEEIVSDYLSKNKKHTFQDIGFYYSGTLDFKVNNGQKRLAIIGAGKAALQLLDTVFELKNINPVVLYDGNQNIIGKKLLGIEIKQLSIENIVKDFKDQMFDEIIISFSGNIAERKKWFDLLKENDLSIANIFHPTCIISNFVNLGEGNIFFANTRIGPFVEIGNNNVVSSYCSFEHHNKLGNHNTFGPSVVFSGSCTIGDEIKFGTGIFIEPRVNIESNSIIASGCIVQRNISAYSILRNTTKFEIKKINTGE</sequence>
<organism evidence="3 4">
    <name type="scientific">Chryseobacterium cheonjiense</name>
    <dbReference type="NCBI Taxonomy" id="2728845"/>
    <lineage>
        <taxon>Bacteria</taxon>
        <taxon>Pseudomonadati</taxon>
        <taxon>Bacteroidota</taxon>
        <taxon>Flavobacteriia</taxon>
        <taxon>Flavobacteriales</taxon>
        <taxon>Weeksellaceae</taxon>
        <taxon>Chryseobacterium group</taxon>
        <taxon>Chryseobacterium</taxon>
    </lineage>
</organism>
<dbReference type="InterPro" id="IPR011004">
    <property type="entry name" value="Trimer_LpxA-like_sf"/>
</dbReference>
<dbReference type="SUPFAM" id="SSF51230">
    <property type="entry name" value="Single hybrid motif"/>
    <property type="match status" value="1"/>
</dbReference>
<evidence type="ECO:0000256" key="2">
    <source>
        <dbReference type="PIRSR" id="PIRSR620019-2"/>
    </source>
</evidence>
<comment type="caution">
    <text evidence="3">The sequence shown here is derived from an EMBL/GenBank/DDBJ whole genome shotgun (WGS) entry which is preliminary data.</text>
</comment>
<dbReference type="EMBL" id="JABBGF010000001">
    <property type="protein sequence ID" value="NML55993.1"/>
    <property type="molecule type" value="Genomic_DNA"/>
</dbReference>
<evidence type="ECO:0008006" key="5">
    <source>
        <dbReference type="Google" id="ProtNLM"/>
    </source>
</evidence>
<protein>
    <recommendedName>
        <fullName evidence="5">PglD N-terminal domain-containing protein</fullName>
    </recommendedName>
</protein>
<proteinExistence type="inferred from homology"/>
<dbReference type="PANTHER" id="PTHR43300:SF7">
    <property type="entry name" value="UDP-N-ACETYLBACILLOSAMINE N-ACETYLTRANSFERASE"/>
    <property type="match status" value="1"/>
</dbReference>
<evidence type="ECO:0000256" key="1">
    <source>
        <dbReference type="ARBA" id="ARBA00007274"/>
    </source>
</evidence>
<dbReference type="Proteomes" id="UP000552615">
    <property type="component" value="Unassembled WGS sequence"/>
</dbReference>
<keyword evidence="4" id="KW-1185">Reference proteome</keyword>
<dbReference type="AlphaFoldDB" id="A0A7Y0A3J6"/>
<dbReference type="Gene3D" id="3.40.50.720">
    <property type="entry name" value="NAD(P)-binding Rossmann-like Domain"/>
    <property type="match status" value="1"/>
</dbReference>
<dbReference type="InterPro" id="IPR020019">
    <property type="entry name" value="AcTrfase_PglD-like"/>
</dbReference>
<reference evidence="3 4" key="1">
    <citation type="submission" date="2020-04" db="EMBL/GenBank/DDBJ databases">
        <title>Chryseobacterium sp. RJ-7-14 sp. nov., isolated from Jeju soil.</title>
        <authorList>
            <person name="Dahal R.H."/>
            <person name="Chaudhary D.K."/>
        </authorList>
    </citation>
    <scope>NUCLEOTIDE SEQUENCE [LARGE SCALE GENOMIC DNA]</scope>
    <source>
        <strain evidence="3 4">RJ-7-14</strain>
    </source>
</reference>